<feature type="domain" description="Bacterial alpha-L-rhamnosidase N-terminal" evidence="6">
    <location>
        <begin position="184"/>
        <end position="353"/>
    </location>
</feature>
<evidence type="ECO:0000259" key="8">
    <source>
        <dbReference type="Pfam" id="PF17390"/>
    </source>
</evidence>
<organism evidence="9 10">
    <name type="scientific">Niabella soli DSM 19437</name>
    <dbReference type="NCBI Taxonomy" id="929713"/>
    <lineage>
        <taxon>Bacteria</taxon>
        <taxon>Pseudomonadati</taxon>
        <taxon>Bacteroidota</taxon>
        <taxon>Chitinophagia</taxon>
        <taxon>Chitinophagales</taxon>
        <taxon>Chitinophagaceae</taxon>
        <taxon>Niabella</taxon>
    </lineage>
</organism>
<feature type="signal peptide" evidence="4">
    <location>
        <begin position="1"/>
        <end position="19"/>
    </location>
</feature>
<dbReference type="InterPro" id="IPR008902">
    <property type="entry name" value="Rhamnosid_concanavalin"/>
</dbReference>
<dbReference type="InterPro" id="IPR016007">
    <property type="entry name" value="Alpha_rhamnosid"/>
</dbReference>
<dbReference type="InterPro" id="IPR035398">
    <property type="entry name" value="Bac_rhamnosid_C"/>
</dbReference>
<dbReference type="Gene3D" id="2.60.120.260">
    <property type="entry name" value="Galactose-binding domain-like"/>
    <property type="match status" value="2"/>
</dbReference>
<protein>
    <recommendedName>
        <fullName evidence="2">alpha-L-rhamnosidase</fullName>
        <ecNumber evidence="2">3.2.1.40</ecNumber>
    </recommendedName>
</protein>
<dbReference type="OrthoDB" id="9766741at2"/>
<dbReference type="Pfam" id="PF05592">
    <property type="entry name" value="Bac_rhamnosid"/>
    <property type="match status" value="1"/>
</dbReference>
<keyword evidence="10" id="KW-1185">Reference proteome</keyword>
<comment type="catalytic activity">
    <reaction evidence="1">
        <text>Hydrolysis of terminal non-reducing alpha-L-rhamnose residues in alpha-L-rhamnosides.</text>
        <dbReference type="EC" id="3.2.1.40"/>
    </reaction>
</comment>
<dbReference type="Pfam" id="PF25788">
    <property type="entry name" value="Ig_Rha78A_N"/>
    <property type="match status" value="1"/>
</dbReference>
<accession>W0F4X6</accession>
<evidence type="ECO:0000313" key="10">
    <source>
        <dbReference type="Proteomes" id="UP000003586"/>
    </source>
</evidence>
<dbReference type="PANTHER" id="PTHR33307">
    <property type="entry name" value="ALPHA-RHAMNOSIDASE (EUROFUNG)"/>
    <property type="match status" value="1"/>
</dbReference>
<dbReference type="RefSeq" id="WP_008588551.1">
    <property type="nucleotide sequence ID" value="NZ_CP007035.1"/>
</dbReference>
<dbReference type="Pfam" id="PF17389">
    <property type="entry name" value="Bac_rhamnosid6H"/>
    <property type="match status" value="1"/>
</dbReference>
<dbReference type="InterPro" id="IPR013783">
    <property type="entry name" value="Ig-like_fold"/>
</dbReference>
<dbReference type="Proteomes" id="UP000003586">
    <property type="component" value="Chromosome"/>
</dbReference>
<evidence type="ECO:0000259" key="6">
    <source>
        <dbReference type="Pfam" id="PF08531"/>
    </source>
</evidence>
<sequence length="895" mass="99747">MKRLLLGTCFLLLIMAVQAQLQPVRLRCEFRVDPLGVDVQRPGLSWELKSGKKNVGQSAYRILVADAPGLLSKEQGNIWDSRKINAEASVQVPYNGKPLQPGKKYYWKVMVWNEKNTASPFSSVASWQMGLLTDADWSGARWIAYEELPDSSVILPFAHGNGKKAWGQRKDVLPLFRKSFGIKKAVTSATVFISGLGQFEMSINGKKAGDHFLDPGWTQFSKKAQYVTFDVTKQLRRGENVIGVSLGNGFYYIPGERYRKLTGAYGYPKMIAKIRVQYKDGSEQTIVSDNSWSTAPSPVFFSSIYGGEDYDASKEKSGWDQKGYNDAGWKRAVVTTGPPKLVAQSAAPVKVMQVFNPVSKKELSKGVWVYDLGQNFSGIPSIKVSGKKGDTVRLRPAELINADGSANQKATGAPHYYTYVLKGTGIEEWQPRFTYYGFRYVQVEGATPHAGNTGLPVIKKLKGLHIRNSADEIGSFSCSNALFNKTNDLIRWAIRSNMVSVFTDCPHREKLGWLEETHLMGASVQYNYDIAALIKKVVHDMIDAQTPEGLIPDIAPEYVHFDGGFRDSPEWGSAGVIFPWYAFQWYGDTAILRDAYPMMKKYVHYLKGKAKGHILYFGLGDWFDLGPNRPGVSQLTPEGVTSTATYYYDLTILSKIARVLGYKSEVPFFEDWAQTVKMAFNKKFFNTITKQYATGSQAANAMALYMGLVEPRDRNAVVQNLVKDIRAHNNALTGGDVGYRYVLRALEDAGYSDVIYDMNNRSDVPGYGYQLAHGATALTESWAALPSVSNNHFMLGHLMEWFYSGLCGIRQAEGSVGFKAIEIRPHPVGSITHARAQYHSVYGLIEAGWKKEGRQFTVTVSIPPNTTATVYFPPGYDQQQRKIGSGTYSFTVKLK</sequence>
<dbReference type="PANTHER" id="PTHR33307:SF11">
    <property type="entry name" value="ALPHA-L-RHAMNOSIDASE"/>
    <property type="match status" value="1"/>
</dbReference>
<gene>
    <name evidence="9" type="ORF">NIASO_20020</name>
</gene>
<evidence type="ECO:0000256" key="4">
    <source>
        <dbReference type="SAM" id="SignalP"/>
    </source>
</evidence>
<name>W0F4X6_9BACT</name>
<evidence type="ECO:0000256" key="2">
    <source>
        <dbReference type="ARBA" id="ARBA00012652"/>
    </source>
</evidence>
<evidence type="ECO:0000259" key="7">
    <source>
        <dbReference type="Pfam" id="PF17389"/>
    </source>
</evidence>
<feature type="domain" description="Alpha-L-rhamnosidase six-hairpin glycosidase" evidence="7">
    <location>
        <begin position="472"/>
        <end position="804"/>
    </location>
</feature>
<evidence type="ECO:0000313" key="9">
    <source>
        <dbReference type="EMBL" id="AHF16843.1"/>
    </source>
</evidence>
<feature type="domain" description="Alpha-L-rhamnosidase concanavalin-like" evidence="5">
    <location>
        <begin position="362"/>
        <end position="449"/>
    </location>
</feature>
<reference evidence="9 10" key="1">
    <citation type="submission" date="2013-12" db="EMBL/GenBank/DDBJ databases">
        <authorList>
            <consortium name="DOE Joint Genome Institute"/>
            <person name="Eisen J."/>
            <person name="Huntemann M."/>
            <person name="Han J."/>
            <person name="Chen A."/>
            <person name="Kyrpides N."/>
            <person name="Mavromatis K."/>
            <person name="Markowitz V."/>
            <person name="Palaniappan K."/>
            <person name="Ivanova N."/>
            <person name="Schaumberg A."/>
            <person name="Pati A."/>
            <person name="Liolios K."/>
            <person name="Nordberg H.P."/>
            <person name="Cantor M.N."/>
            <person name="Hua S.X."/>
            <person name="Woyke T."/>
        </authorList>
    </citation>
    <scope>NUCLEOTIDE SEQUENCE [LARGE SCALE GENOMIC DNA]</scope>
    <source>
        <strain evidence="10">DSM 19437</strain>
    </source>
</reference>
<keyword evidence="3" id="KW-0378">Hydrolase</keyword>
<dbReference type="InterPro" id="IPR035396">
    <property type="entry name" value="Bac_rhamnosid6H"/>
</dbReference>
<dbReference type="Pfam" id="PF08531">
    <property type="entry name" value="Bac_rhamnosid_N"/>
    <property type="match status" value="1"/>
</dbReference>
<dbReference type="InterPro" id="IPR013737">
    <property type="entry name" value="Bac_rhamnosid_N"/>
</dbReference>
<dbReference type="STRING" id="929713.NIASO_20020"/>
<evidence type="ECO:0000259" key="5">
    <source>
        <dbReference type="Pfam" id="PF05592"/>
    </source>
</evidence>
<dbReference type="eggNOG" id="COG3408">
    <property type="taxonomic scope" value="Bacteria"/>
</dbReference>
<feature type="chain" id="PRO_5004788011" description="alpha-L-rhamnosidase" evidence="4">
    <location>
        <begin position="20"/>
        <end position="895"/>
    </location>
</feature>
<dbReference type="Gene3D" id="2.60.40.10">
    <property type="entry name" value="Immunoglobulins"/>
    <property type="match status" value="1"/>
</dbReference>
<dbReference type="EC" id="3.2.1.40" evidence="2"/>
<feature type="domain" description="Alpha-L-rhamnosidase C-terminal" evidence="8">
    <location>
        <begin position="808"/>
        <end position="878"/>
    </location>
</feature>
<dbReference type="AlphaFoldDB" id="W0F4X6"/>
<dbReference type="HOGENOM" id="CLU_002926_1_1_10"/>
<proteinExistence type="predicted"/>
<dbReference type="KEGG" id="nso:NIASO_20020"/>
<dbReference type="EMBL" id="CP007035">
    <property type="protein sequence ID" value="AHF16843.1"/>
    <property type="molecule type" value="Genomic_DNA"/>
</dbReference>
<dbReference type="GO" id="GO:0005975">
    <property type="term" value="P:carbohydrate metabolic process"/>
    <property type="evidence" value="ECO:0007669"/>
    <property type="project" value="InterPro"/>
</dbReference>
<dbReference type="SUPFAM" id="SSF48208">
    <property type="entry name" value="Six-hairpin glycosidases"/>
    <property type="match status" value="1"/>
</dbReference>
<dbReference type="GO" id="GO:0030596">
    <property type="term" value="F:alpha-L-rhamnosidase activity"/>
    <property type="evidence" value="ECO:0007669"/>
    <property type="project" value="UniProtKB-EC"/>
</dbReference>
<dbReference type="Pfam" id="PF17390">
    <property type="entry name" value="Bac_rhamnosid_C"/>
    <property type="match status" value="1"/>
</dbReference>
<evidence type="ECO:0000256" key="1">
    <source>
        <dbReference type="ARBA" id="ARBA00001445"/>
    </source>
</evidence>
<evidence type="ECO:0000256" key="3">
    <source>
        <dbReference type="ARBA" id="ARBA00022801"/>
    </source>
</evidence>
<keyword evidence="4" id="KW-0732">Signal</keyword>
<dbReference type="InterPro" id="IPR012341">
    <property type="entry name" value="6hp_glycosidase-like_sf"/>
</dbReference>
<dbReference type="PIRSF" id="PIRSF010631">
    <property type="entry name" value="A-rhamnsds"/>
    <property type="match status" value="1"/>
</dbReference>
<dbReference type="InterPro" id="IPR008928">
    <property type="entry name" value="6-hairpin_glycosidase_sf"/>
</dbReference>
<dbReference type="Gene3D" id="2.60.420.10">
    <property type="entry name" value="Maltose phosphorylase, domain 3"/>
    <property type="match status" value="1"/>
</dbReference>
<dbReference type="Gene3D" id="1.50.10.10">
    <property type="match status" value="1"/>
</dbReference>